<feature type="transmembrane region" description="Helical" evidence="2">
    <location>
        <begin position="389"/>
        <end position="409"/>
    </location>
</feature>
<organism evidence="4 5">
    <name type="scientific">Amborella trichopoda</name>
    <dbReference type="NCBI Taxonomy" id="13333"/>
    <lineage>
        <taxon>Eukaryota</taxon>
        <taxon>Viridiplantae</taxon>
        <taxon>Streptophyta</taxon>
        <taxon>Embryophyta</taxon>
        <taxon>Tracheophyta</taxon>
        <taxon>Spermatophyta</taxon>
        <taxon>Magnoliopsida</taxon>
        <taxon>Amborellales</taxon>
        <taxon>Amborellaceae</taxon>
        <taxon>Amborella</taxon>
    </lineage>
</organism>
<feature type="chain" id="PRO_5004807898" evidence="3">
    <location>
        <begin position="19"/>
        <end position="438"/>
    </location>
</feature>
<keyword evidence="1" id="KW-0175">Coiled coil</keyword>
<dbReference type="OMA" id="ETHWNEH"/>
<dbReference type="KEGG" id="atr:18440714"/>
<dbReference type="HOGENOM" id="CLU_041366_2_0_1"/>
<feature type="coiled-coil region" evidence="1">
    <location>
        <begin position="35"/>
        <end position="196"/>
    </location>
</feature>
<dbReference type="EMBL" id="KI392614">
    <property type="protein sequence ID" value="ERN12496.1"/>
    <property type="molecule type" value="Genomic_DNA"/>
</dbReference>
<dbReference type="Gene3D" id="1.20.5.170">
    <property type="match status" value="1"/>
</dbReference>
<dbReference type="Proteomes" id="UP000017836">
    <property type="component" value="Unassembled WGS sequence"/>
</dbReference>
<keyword evidence="2" id="KW-1133">Transmembrane helix</keyword>
<protein>
    <submittedName>
        <fullName evidence="4">Uncharacterized protein</fullName>
    </submittedName>
</protein>
<dbReference type="STRING" id="13333.W1PXB6"/>
<keyword evidence="3" id="KW-0732">Signal</keyword>
<dbReference type="PANTHER" id="PTHR34360:SF1">
    <property type="entry name" value="OS08G0519400 PROTEIN"/>
    <property type="match status" value="1"/>
</dbReference>
<dbReference type="Gramene" id="ERN12496">
    <property type="protein sequence ID" value="ERN12496"/>
    <property type="gene ID" value="AMTR_s00025p00174890"/>
</dbReference>
<evidence type="ECO:0000256" key="2">
    <source>
        <dbReference type="SAM" id="Phobius"/>
    </source>
</evidence>
<dbReference type="eggNOG" id="ENOG502QRG9">
    <property type="taxonomic scope" value="Eukaryota"/>
</dbReference>
<name>W1PXB6_AMBTC</name>
<evidence type="ECO:0000256" key="1">
    <source>
        <dbReference type="SAM" id="Coils"/>
    </source>
</evidence>
<dbReference type="AlphaFoldDB" id="W1PXB6"/>
<accession>W1PXB6</accession>
<reference evidence="5" key="1">
    <citation type="journal article" date="2013" name="Science">
        <title>The Amborella genome and the evolution of flowering plants.</title>
        <authorList>
            <consortium name="Amborella Genome Project"/>
        </authorList>
    </citation>
    <scope>NUCLEOTIDE SEQUENCE [LARGE SCALE GENOMIC DNA]</scope>
</reference>
<keyword evidence="2" id="KW-0472">Membrane</keyword>
<evidence type="ECO:0000313" key="4">
    <source>
        <dbReference type="EMBL" id="ERN12496.1"/>
    </source>
</evidence>
<keyword evidence="2" id="KW-0812">Transmembrane</keyword>
<dbReference type="SUPFAM" id="SSF57997">
    <property type="entry name" value="Tropomyosin"/>
    <property type="match status" value="1"/>
</dbReference>
<proteinExistence type="predicted"/>
<sequence>MASTTLVAWLLLFVSVFAVRTVADAGAEDQFSAIEASLRNELKQLQSKVSILESNIKEKIRELERKDERIAQMEKLVQEKSEGISSLQNEIDSLQKRGTVDAEEQVAKAHARIKELELQVNTHKKEIEMQSKIRNALDMRANESENRMKELNSSLEKLQEITQEQKARVRKAEQALKAAEENLLKARLEAKSKAKKLTEVHGAWLPPWLAVHFVKVQSFAVSNWHEHVKPILDIAVGKASETSAKAQALIKPHVERINSKLVPYLNEQWLAFTTFAGPYVQLATTKTIKLYEESKSTIRPHILKAQEMADPYLQEAKKFSKPYIDQVAVVTKPHVEKLQVAMKPYTKKAVHAYGKFLKTATVYHHQAQSNIEKMLKQHELTKALATKELVWFLASALLALPVFALYSLFSSIFGKKVRKPTRSGNHAHRRLKRRHADK</sequence>
<dbReference type="PANTHER" id="PTHR34360">
    <property type="entry name" value="OS08G0519400 PROTEIN"/>
    <property type="match status" value="1"/>
</dbReference>
<keyword evidence="5" id="KW-1185">Reference proteome</keyword>
<dbReference type="OrthoDB" id="2017695at2759"/>
<evidence type="ECO:0000256" key="3">
    <source>
        <dbReference type="SAM" id="SignalP"/>
    </source>
</evidence>
<feature type="signal peptide" evidence="3">
    <location>
        <begin position="1"/>
        <end position="18"/>
    </location>
</feature>
<gene>
    <name evidence="4" type="ORF">AMTR_s00025p00174890</name>
</gene>
<dbReference type="CDD" id="cd12083">
    <property type="entry name" value="DD_cGKI"/>
    <property type="match status" value="1"/>
</dbReference>
<dbReference type="SUPFAM" id="SSF58113">
    <property type="entry name" value="Apolipoprotein A-I"/>
    <property type="match status" value="1"/>
</dbReference>
<evidence type="ECO:0000313" key="5">
    <source>
        <dbReference type="Proteomes" id="UP000017836"/>
    </source>
</evidence>